<dbReference type="FunCoup" id="A8XGL4">
    <property type="interactions" value="775"/>
</dbReference>
<dbReference type="CTD" id="8582269"/>
<evidence type="ECO:0000259" key="2">
    <source>
        <dbReference type="Pfam" id="PF17354"/>
    </source>
</evidence>
<evidence type="ECO:0000313" key="6">
    <source>
        <dbReference type="Proteomes" id="UP000008549"/>
    </source>
</evidence>
<dbReference type="RefSeq" id="XP_002640273.1">
    <property type="nucleotide sequence ID" value="XM_002640227.1"/>
</dbReference>
<gene>
    <name evidence="5 7" type="ORF">CBG12798</name>
    <name evidence="5" type="ORF">CBG_12798</name>
</gene>
<dbReference type="WormBase" id="CBG12798">
    <property type="protein sequence ID" value="CBP38135"/>
    <property type="gene ID" value="WBGene00033690"/>
</dbReference>
<keyword evidence="1" id="KW-0732">Signal</keyword>
<evidence type="ECO:0000259" key="4">
    <source>
        <dbReference type="Pfam" id="PF20840"/>
    </source>
</evidence>
<dbReference type="PANTHER" id="PTHR38631:SF2">
    <property type="entry name" value="DUF4263 DOMAIN-CONTAINING PROTEIN"/>
    <property type="match status" value="1"/>
</dbReference>
<dbReference type="Pfam" id="PF17354">
    <property type="entry name" value="DUF5382"/>
    <property type="match status" value="1"/>
</dbReference>
<evidence type="ECO:0000313" key="7">
    <source>
        <dbReference type="WormBase" id="CBG12798"/>
    </source>
</evidence>
<evidence type="ECO:0000313" key="5">
    <source>
        <dbReference type="EMBL" id="CAP31720.1"/>
    </source>
</evidence>
<dbReference type="GeneID" id="8582269"/>
<dbReference type="InParanoid" id="A8XGL4"/>
<protein>
    <submittedName>
        <fullName evidence="5">Protein CBG12798</fullName>
    </submittedName>
</protein>
<name>A8XGL4_CAEBR</name>
<dbReference type="AlphaFoldDB" id="A8XGL4"/>
<feature type="domain" description="DUF5382" evidence="3">
    <location>
        <begin position="358"/>
        <end position="473"/>
    </location>
</feature>
<keyword evidence="6" id="KW-1185">Reference proteome</keyword>
<dbReference type="HOGENOM" id="CLU_506466_0_0_1"/>
<evidence type="ECO:0000256" key="1">
    <source>
        <dbReference type="SAM" id="SignalP"/>
    </source>
</evidence>
<feature type="signal peptide" evidence="1">
    <location>
        <begin position="1"/>
        <end position="16"/>
    </location>
</feature>
<dbReference type="Proteomes" id="UP000008549">
    <property type="component" value="Unassembled WGS sequence"/>
</dbReference>
<organism evidence="5 6">
    <name type="scientific">Caenorhabditis briggsae</name>
    <dbReference type="NCBI Taxonomy" id="6238"/>
    <lineage>
        <taxon>Eukaryota</taxon>
        <taxon>Metazoa</taxon>
        <taxon>Ecdysozoa</taxon>
        <taxon>Nematoda</taxon>
        <taxon>Chromadorea</taxon>
        <taxon>Rhabditida</taxon>
        <taxon>Rhabditina</taxon>
        <taxon>Rhabditomorpha</taxon>
        <taxon>Rhabditoidea</taxon>
        <taxon>Rhabditidae</taxon>
        <taxon>Peloderinae</taxon>
        <taxon>Caenorhabditis</taxon>
    </lineage>
</organism>
<dbReference type="PANTHER" id="PTHR38631">
    <property type="match status" value="1"/>
</dbReference>
<dbReference type="KEGG" id="cbr:CBG_12798"/>
<dbReference type="eggNOG" id="ENOG502TFUQ">
    <property type="taxonomic scope" value="Eukaryota"/>
</dbReference>
<dbReference type="Pfam" id="PF20839">
    <property type="entry name" value="DUF5382_C"/>
    <property type="match status" value="1"/>
</dbReference>
<dbReference type="OMA" id="TWVFVEC"/>
<dbReference type="EMBL" id="HE600940">
    <property type="protein sequence ID" value="CAP31720.1"/>
    <property type="molecule type" value="Genomic_DNA"/>
</dbReference>
<dbReference type="InterPro" id="IPR048314">
    <property type="entry name" value="DUF5382_C"/>
</dbReference>
<feature type="domain" description="DUF5382" evidence="4">
    <location>
        <begin position="66"/>
        <end position="196"/>
    </location>
</feature>
<feature type="chain" id="PRO_5002732263" evidence="1">
    <location>
        <begin position="17"/>
        <end position="589"/>
    </location>
</feature>
<dbReference type="InterPro" id="IPR048313">
    <property type="entry name" value="DUF5382_N"/>
</dbReference>
<sequence>MKLCFLLLNFVILVSANFRFNLKTIGTKKFNLVDELNRFALETNATSSKYKNDIRRQIGEMDLEPPDSYSKIVNLFYGRMLHLIESNSESDIDTIAKYTNAETQILLCERSQKSTFAELKRFIQLLYLYFKQVKQVTYSMQPQSNNSVKFQVKYKATTVRNTEVEQEWHGEAYYDSNLKYYIYSTLDLKRDCASLPNEIPEHPVEPKEAYINRLKSNLTEILFKNPNVPESTYQTFIQQFMIDRTQMQFCERNGETGGRYTLSDFLFKRYADLDTFTDHAFSISQFSDYQTDVTFTVLGTWKNGIILKDTYRFRVEEARERNGDQGWMDWWTTWVFVECSVNLTPKTDPEYLKKVFMQQVCFSIPPMIQFGPSVQSRTTFLSHFMEGEEQGFHAQICEQNYKPIYDFSQFEKWLASWVLEYDGSKLAEAKIDSFENFLFTCVVDVMKNYGDHDKEWKKREFTMKAYFEVDRWLLDMVKPKPKSKSNDKNADKSCKSKKFSLMRSIRSLSGRKKAAKKKAENYQNKAPSKLPVMALLMTRCDLLYYAWLKPSTNEEELDLTWKTMAIRKVPTPAVVSAYYPAARGQVQKK</sequence>
<proteinExistence type="predicted"/>
<dbReference type="Pfam" id="PF20840">
    <property type="entry name" value="DUF5382_N"/>
    <property type="match status" value="1"/>
</dbReference>
<reference evidence="5 6" key="2">
    <citation type="journal article" date="2011" name="PLoS Genet.">
        <title>Caenorhabditis briggsae recombinant inbred line genotypes reveal inter-strain incompatibility and the evolution of recombination.</title>
        <authorList>
            <person name="Ross J.A."/>
            <person name="Koboldt D.C."/>
            <person name="Staisch J.E."/>
            <person name="Chamberlin H.M."/>
            <person name="Gupta B.P."/>
            <person name="Miller R.D."/>
            <person name="Baird S.E."/>
            <person name="Haag E.S."/>
        </authorList>
    </citation>
    <scope>NUCLEOTIDE SEQUENCE [LARGE SCALE GENOMIC DNA]</scope>
    <source>
        <strain evidence="5 6">AF16</strain>
    </source>
</reference>
<feature type="domain" description="DUF5382" evidence="2">
    <location>
        <begin position="205"/>
        <end position="330"/>
    </location>
</feature>
<accession>A8XGL4</accession>
<evidence type="ECO:0000259" key="3">
    <source>
        <dbReference type="Pfam" id="PF20839"/>
    </source>
</evidence>
<reference evidence="5 6" key="1">
    <citation type="journal article" date="2003" name="PLoS Biol.">
        <title>The genome sequence of Caenorhabditis briggsae: a platform for comparative genomics.</title>
        <authorList>
            <person name="Stein L.D."/>
            <person name="Bao Z."/>
            <person name="Blasiar D."/>
            <person name="Blumenthal T."/>
            <person name="Brent M.R."/>
            <person name="Chen N."/>
            <person name="Chinwalla A."/>
            <person name="Clarke L."/>
            <person name="Clee C."/>
            <person name="Coghlan A."/>
            <person name="Coulson A."/>
            <person name="D'Eustachio P."/>
            <person name="Fitch D.H."/>
            <person name="Fulton L.A."/>
            <person name="Fulton R.E."/>
            <person name="Griffiths-Jones S."/>
            <person name="Harris T.W."/>
            <person name="Hillier L.W."/>
            <person name="Kamath R."/>
            <person name="Kuwabara P.E."/>
            <person name="Mardis E.R."/>
            <person name="Marra M.A."/>
            <person name="Miner T.L."/>
            <person name="Minx P."/>
            <person name="Mullikin J.C."/>
            <person name="Plumb R.W."/>
            <person name="Rogers J."/>
            <person name="Schein J.E."/>
            <person name="Sohrmann M."/>
            <person name="Spieth J."/>
            <person name="Stajich J.E."/>
            <person name="Wei C."/>
            <person name="Willey D."/>
            <person name="Wilson R.K."/>
            <person name="Durbin R."/>
            <person name="Waterston R.H."/>
        </authorList>
    </citation>
    <scope>NUCLEOTIDE SEQUENCE [LARGE SCALE GENOMIC DNA]</scope>
    <source>
        <strain evidence="5 6">AF16</strain>
    </source>
</reference>
<dbReference type="InterPro" id="IPR035415">
    <property type="entry name" value="DUF5382_central"/>
</dbReference>